<dbReference type="Pfam" id="PF12895">
    <property type="entry name" value="ANAPC3"/>
    <property type="match status" value="1"/>
</dbReference>
<evidence type="ECO:0000256" key="5">
    <source>
        <dbReference type="ARBA" id="ARBA00022803"/>
    </source>
</evidence>
<evidence type="ECO:0000256" key="8">
    <source>
        <dbReference type="SAM" id="MobiDB-lite"/>
    </source>
</evidence>
<evidence type="ECO:0000256" key="6">
    <source>
        <dbReference type="ARBA" id="ARBA00023306"/>
    </source>
</evidence>
<evidence type="ECO:0000313" key="10">
    <source>
        <dbReference type="Proteomes" id="UP000026962"/>
    </source>
</evidence>
<dbReference type="EnsemblPlants" id="OPUNC03G09410.1">
    <property type="protein sequence ID" value="OPUNC03G09410.1"/>
    <property type="gene ID" value="OPUNC03G09410"/>
</dbReference>
<dbReference type="HOGENOM" id="CLU_011751_3_0_1"/>
<keyword evidence="10" id="KW-1185">Reference proteome</keyword>
<dbReference type="PANTHER" id="PTHR12558">
    <property type="entry name" value="CELL DIVISION CYCLE 16,23,27"/>
    <property type="match status" value="1"/>
</dbReference>
<evidence type="ECO:0000256" key="1">
    <source>
        <dbReference type="ARBA" id="ARBA00022618"/>
    </source>
</evidence>
<organism evidence="9">
    <name type="scientific">Oryza punctata</name>
    <name type="common">Red rice</name>
    <dbReference type="NCBI Taxonomy" id="4537"/>
    <lineage>
        <taxon>Eukaryota</taxon>
        <taxon>Viridiplantae</taxon>
        <taxon>Streptophyta</taxon>
        <taxon>Embryophyta</taxon>
        <taxon>Tracheophyta</taxon>
        <taxon>Spermatophyta</taxon>
        <taxon>Magnoliopsida</taxon>
        <taxon>Liliopsida</taxon>
        <taxon>Poales</taxon>
        <taxon>Poaceae</taxon>
        <taxon>BOP clade</taxon>
        <taxon>Oryzoideae</taxon>
        <taxon>Oryzeae</taxon>
        <taxon>Oryzinae</taxon>
        <taxon>Oryza</taxon>
    </lineage>
</organism>
<keyword evidence="4" id="KW-0833">Ubl conjugation pathway</keyword>
<proteinExistence type="predicted"/>
<name>A0A0E0KB10_ORYPU</name>
<evidence type="ECO:0000313" key="9">
    <source>
        <dbReference type="EnsemblPlants" id="OPUNC03G09410.1"/>
    </source>
</evidence>
<dbReference type="Pfam" id="PF13432">
    <property type="entry name" value="TPR_16"/>
    <property type="match status" value="1"/>
</dbReference>
<keyword evidence="5 7" id="KW-0802">TPR repeat</keyword>
<accession>A0A0E0KB10</accession>
<dbReference type="AlphaFoldDB" id="A0A0E0KB10"/>
<feature type="region of interest" description="Disordered" evidence="8">
    <location>
        <begin position="420"/>
        <end position="449"/>
    </location>
</feature>
<dbReference type="GO" id="GO:0031145">
    <property type="term" value="P:anaphase-promoting complex-dependent catabolic process"/>
    <property type="evidence" value="ECO:0007669"/>
    <property type="project" value="TreeGrafter"/>
</dbReference>
<evidence type="ECO:0000256" key="3">
    <source>
        <dbReference type="ARBA" id="ARBA00022776"/>
    </source>
</evidence>
<keyword evidence="3" id="KW-0498">Mitosis</keyword>
<protein>
    <submittedName>
        <fullName evidence="9">Uncharacterized protein</fullName>
    </submittedName>
</protein>
<feature type="region of interest" description="Disordered" evidence="8">
    <location>
        <begin position="47"/>
        <end position="67"/>
    </location>
</feature>
<dbReference type="GO" id="GO:0005680">
    <property type="term" value="C:anaphase-promoting complex"/>
    <property type="evidence" value="ECO:0007669"/>
    <property type="project" value="TreeGrafter"/>
</dbReference>
<dbReference type="Pfam" id="PF13424">
    <property type="entry name" value="TPR_12"/>
    <property type="match status" value="1"/>
</dbReference>
<dbReference type="eggNOG" id="KOG1173">
    <property type="taxonomic scope" value="Eukaryota"/>
</dbReference>
<sequence length="985" mass="108305">MAFPASIFYIYSFAITIAVVLLASMAAARPATSSIVARGTNATAPAANATVTARRGGHGRSSPLSTAATEEVEEQQYICYLCRGRNPLMIKWCSLDKDECHIACLSSPSSALRSSSSPPRALAFPAAAGDDDGGDNGRGHDDCYVMKLYPDGSWVVVDVVSCQASAGCYLVCSYADALPSSSGAASEITPAAIGSPLPPGLAEFEPSIHRASYHVLLLLAAAAAAVFTTGGNGNTVPGNATVTAKTGGDDTEMYICYLCTGRNPMLIRRCPIYWDYCHLNCFEDAPSTAADVAAVPVVSPAAPARRVGGVPRKTLEDEECYVMKLYENGSYVIVTTLGCSQTASCLLSCGGGDLAAADGEEALAAHPGAVGVSPPVRATAPHGMSPPRLADFQRDPRRVGTPIFFPWRMWDTKLGFPPVPPPTAAAAAQKNPKRRREAEAEGEVPEEMREEAVERLRGVVRDSVGKHLYASAIFLADKVAAATGDPADVYMLAQALFLGRHFRRALHILNSSKLLRDLRFRFLAAKCLEELKEWHQCLIILGDAKIDEHGNVVDQDDGSDIYFDKDAEDHEINIKAAICFLRGKAYEALDNCDLARQWYKAAVKADPLCYEALECLVDNYMLSCEEESELLSSLKFGKEDGWLSAFYSCLIRKHEKEYIVEAKFKEFERESCTISSLSSGQTLKNNIDVLACKAEYYHQSGEYQKCFELTSALLERDPFHLKCTLVHLAAAMELGHSNDLYILACNLVKDYPQKALSWFAVGCYYYCIKKYDQARRYFGKATGLDGTFPPAWIGTGIAYAAQEEGDQAMAAFRTAARLFPGCHLPTLYMGMQYLRMHNFKLAEQFFTQAKSICPSDPLIYNELGVVAYNMKEYQKAVQWFELTLDHTSSSLNEMWEPTLVNLGHALRKLKKYQKAISYYEKALTFQTKSLSAFAGLAYTYHLMDKFEAAITYYHKALWLKPDDQFSTDMLTFALESSCQITARTR</sequence>
<feature type="repeat" description="TPR" evidence="7">
    <location>
        <begin position="755"/>
        <end position="788"/>
    </location>
</feature>
<dbReference type="PANTHER" id="PTHR12558:SF9">
    <property type="entry name" value="CELL DIVISION CYCLE PROTEIN 16 HOMOLOG"/>
    <property type="match status" value="1"/>
</dbReference>
<feature type="repeat" description="TPR" evidence="7">
    <location>
        <begin position="896"/>
        <end position="929"/>
    </location>
</feature>
<keyword evidence="2" id="KW-0677">Repeat</keyword>
<dbReference type="SUPFAM" id="SSF48452">
    <property type="entry name" value="TPR-like"/>
    <property type="match status" value="1"/>
</dbReference>
<keyword evidence="1" id="KW-0132">Cell division</keyword>
<dbReference type="Gramene" id="OPUNC03G09410.1">
    <property type="protein sequence ID" value="OPUNC03G09410.1"/>
    <property type="gene ID" value="OPUNC03G09410"/>
</dbReference>
<dbReference type="STRING" id="4537.A0A0E0KB10"/>
<dbReference type="GO" id="GO:0016567">
    <property type="term" value="P:protein ubiquitination"/>
    <property type="evidence" value="ECO:0007669"/>
    <property type="project" value="TreeGrafter"/>
</dbReference>
<reference evidence="9" key="1">
    <citation type="submission" date="2015-04" db="UniProtKB">
        <authorList>
            <consortium name="EnsemblPlants"/>
        </authorList>
    </citation>
    <scope>IDENTIFICATION</scope>
</reference>
<dbReference type="GO" id="GO:0045842">
    <property type="term" value="P:positive regulation of mitotic metaphase/anaphase transition"/>
    <property type="evidence" value="ECO:0007669"/>
    <property type="project" value="TreeGrafter"/>
</dbReference>
<dbReference type="PROSITE" id="PS50005">
    <property type="entry name" value="TPR"/>
    <property type="match status" value="4"/>
</dbReference>
<evidence type="ECO:0000256" key="7">
    <source>
        <dbReference type="PROSITE-ProRule" id="PRU00339"/>
    </source>
</evidence>
<dbReference type="Pfam" id="PF13176">
    <property type="entry name" value="TPR_7"/>
    <property type="match status" value="1"/>
</dbReference>
<dbReference type="Gene3D" id="1.25.40.10">
    <property type="entry name" value="Tetratricopeptide repeat domain"/>
    <property type="match status" value="1"/>
</dbReference>
<dbReference type="InterPro" id="IPR019734">
    <property type="entry name" value="TPR_rpt"/>
</dbReference>
<dbReference type="GO" id="GO:0005737">
    <property type="term" value="C:cytoplasm"/>
    <property type="evidence" value="ECO:0007669"/>
    <property type="project" value="TreeGrafter"/>
</dbReference>
<dbReference type="Pfam" id="PF13181">
    <property type="entry name" value="TPR_8"/>
    <property type="match status" value="1"/>
</dbReference>
<reference evidence="9" key="2">
    <citation type="submission" date="2018-05" db="EMBL/GenBank/DDBJ databases">
        <title>OpunRS2 (Oryza punctata Reference Sequence Version 2).</title>
        <authorList>
            <person name="Zhang J."/>
            <person name="Kudrna D."/>
            <person name="Lee S."/>
            <person name="Talag J."/>
            <person name="Welchert J."/>
            <person name="Wing R.A."/>
        </authorList>
    </citation>
    <scope>NUCLEOTIDE SEQUENCE [LARGE SCALE GENOMIC DNA]</scope>
</reference>
<dbReference type="InterPro" id="IPR011990">
    <property type="entry name" value="TPR-like_helical_dom_sf"/>
</dbReference>
<dbReference type="SMART" id="SM00028">
    <property type="entry name" value="TPR"/>
    <property type="match status" value="8"/>
</dbReference>
<evidence type="ECO:0000256" key="2">
    <source>
        <dbReference type="ARBA" id="ARBA00022737"/>
    </source>
</evidence>
<feature type="repeat" description="TPR" evidence="7">
    <location>
        <begin position="789"/>
        <end position="822"/>
    </location>
</feature>
<evidence type="ECO:0000256" key="4">
    <source>
        <dbReference type="ARBA" id="ARBA00022786"/>
    </source>
</evidence>
<feature type="repeat" description="TPR" evidence="7">
    <location>
        <begin position="930"/>
        <end position="963"/>
    </location>
</feature>
<keyword evidence="6" id="KW-0131">Cell cycle</keyword>
<dbReference type="Proteomes" id="UP000026962">
    <property type="component" value="Chromosome 3"/>
</dbReference>
<dbReference type="GO" id="GO:0051301">
    <property type="term" value="P:cell division"/>
    <property type="evidence" value="ECO:0007669"/>
    <property type="project" value="UniProtKB-KW"/>
</dbReference>